<feature type="active site" description="Proton donor" evidence="8 9">
    <location>
        <position position="97"/>
    </location>
</feature>
<organism evidence="12 13">
    <name type="scientific">Apibacter mensalis</name>
    <dbReference type="NCBI Taxonomy" id="1586267"/>
    <lineage>
        <taxon>Bacteria</taxon>
        <taxon>Pseudomonadati</taxon>
        <taxon>Bacteroidota</taxon>
        <taxon>Flavobacteriia</taxon>
        <taxon>Flavobacteriales</taxon>
        <taxon>Weeksellaceae</taxon>
        <taxon>Apibacter</taxon>
    </lineage>
</organism>
<dbReference type="PROSITE" id="PS01029">
    <property type="entry name" value="DEHYDROQUINASE_II"/>
    <property type="match status" value="1"/>
</dbReference>
<keyword evidence="8" id="KW-0028">Amino-acid biosynthesis</keyword>
<evidence type="ECO:0000256" key="6">
    <source>
        <dbReference type="ARBA" id="ARBA00012060"/>
    </source>
</evidence>
<keyword evidence="8" id="KW-0057">Aromatic amino acid biosynthesis</keyword>
<dbReference type="GO" id="GO:0008652">
    <property type="term" value="P:amino acid biosynthetic process"/>
    <property type="evidence" value="ECO:0007669"/>
    <property type="project" value="UniProtKB-KW"/>
</dbReference>
<comment type="similarity">
    <text evidence="4 8">Belongs to the type-II 3-dehydroquinase family.</text>
</comment>
<feature type="binding site" evidence="8 10">
    <location>
        <position position="77"/>
    </location>
    <ligand>
        <name>substrate</name>
    </ligand>
</feature>
<evidence type="ECO:0000256" key="4">
    <source>
        <dbReference type="ARBA" id="ARBA00011037"/>
    </source>
</evidence>
<evidence type="ECO:0000256" key="1">
    <source>
        <dbReference type="ARBA" id="ARBA00001864"/>
    </source>
</evidence>
<evidence type="ECO:0000256" key="11">
    <source>
        <dbReference type="PIRSR" id="PIRSR001399-3"/>
    </source>
</evidence>
<feature type="binding site" evidence="8 10">
    <location>
        <position position="84"/>
    </location>
    <ligand>
        <name>substrate</name>
    </ligand>
</feature>
<feature type="active site" description="Proton acceptor" evidence="8 9">
    <location>
        <position position="22"/>
    </location>
</feature>
<comment type="catalytic activity">
    <reaction evidence="1 8">
        <text>3-dehydroquinate = 3-dehydroshikimate + H2O</text>
        <dbReference type="Rhea" id="RHEA:21096"/>
        <dbReference type="ChEBI" id="CHEBI:15377"/>
        <dbReference type="ChEBI" id="CHEBI:16630"/>
        <dbReference type="ChEBI" id="CHEBI:32364"/>
        <dbReference type="EC" id="4.2.1.10"/>
    </reaction>
</comment>
<dbReference type="Proteomes" id="UP000182761">
    <property type="component" value="Unassembled WGS sequence"/>
</dbReference>
<evidence type="ECO:0000313" key="12">
    <source>
        <dbReference type="EMBL" id="CVK15427.1"/>
    </source>
</evidence>
<feature type="binding site" evidence="8 10">
    <location>
        <position position="71"/>
    </location>
    <ligand>
        <name>substrate</name>
    </ligand>
</feature>
<evidence type="ECO:0000256" key="8">
    <source>
        <dbReference type="HAMAP-Rule" id="MF_00169"/>
    </source>
</evidence>
<dbReference type="HAMAP" id="MF_00169">
    <property type="entry name" value="AroQ"/>
    <property type="match status" value="1"/>
</dbReference>
<dbReference type="PIRSF" id="PIRSF001399">
    <property type="entry name" value="DHquinase_II"/>
    <property type="match status" value="1"/>
</dbReference>
<dbReference type="Gene3D" id="3.40.50.9100">
    <property type="entry name" value="Dehydroquinase, class II"/>
    <property type="match status" value="1"/>
</dbReference>
<evidence type="ECO:0000256" key="10">
    <source>
        <dbReference type="PIRSR" id="PIRSR001399-2"/>
    </source>
</evidence>
<feature type="binding site" evidence="8 10">
    <location>
        <position position="108"/>
    </location>
    <ligand>
        <name>substrate</name>
    </ligand>
</feature>
<dbReference type="InterPro" id="IPR036441">
    <property type="entry name" value="DHquinase_II_sf"/>
</dbReference>
<comment type="pathway">
    <text evidence="3 8">Metabolic intermediate biosynthesis; chorismate biosynthesis; chorismate from D-erythrose 4-phosphate and phosphoenolpyruvate: step 3/7.</text>
</comment>
<dbReference type="GO" id="GO:0003855">
    <property type="term" value="F:3-dehydroquinate dehydratase activity"/>
    <property type="evidence" value="ECO:0007669"/>
    <property type="project" value="UniProtKB-UniRule"/>
</dbReference>
<gene>
    <name evidence="8" type="primary">aroQ</name>
    <name evidence="12" type="ORF">Ga0061079_101244</name>
</gene>
<comment type="subunit">
    <text evidence="5 8">Homododecamer.</text>
</comment>
<dbReference type="InterPro" id="IPR018509">
    <property type="entry name" value="DHquinase_II_CS"/>
</dbReference>
<evidence type="ECO:0000256" key="9">
    <source>
        <dbReference type="PIRSR" id="PIRSR001399-1"/>
    </source>
</evidence>
<dbReference type="EC" id="4.2.1.10" evidence="6 8"/>
<dbReference type="PANTHER" id="PTHR21272:SF3">
    <property type="entry name" value="CATABOLIC 3-DEHYDROQUINASE"/>
    <property type="match status" value="1"/>
</dbReference>
<dbReference type="EMBL" id="FCOR01000001">
    <property type="protein sequence ID" value="CVK15427.1"/>
    <property type="molecule type" value="Genomic_DNA"/>
</dbReference>
<dbReference type="UniPathway" id="UPA00053">
    <property type="reaction ID" value="UER00086"/>
</dbReference>
<proteinExistence type="inferred from homology"/>
<dbReference type="GO" id="GO:0009423">
    <property type="term" value="P:chorismate biosynthetic process"/>
    <property type="evidence" value="ECO:0007669"/>
    <property type="project" value="UniProtKB-UniRule"/>
</dbReference>
<dbReference type="NCBIfam" id="NF003805">
    <property type="entry name" value="PRK05395.1-2"/>
    <property type="match status" value="1"/>
</dbReference>
<dbReference type="GO" id="GO:0009073">
    <property type="term" value="P:aromatic amino acid family biosynthetic process"/>
    <property type="evidence" value="ECO:0007669"/>
    <property type="project" value="UniProtKB-KW"/>
</dbReference>
<evidence type="ECO:0000313" key="13">
    <source>
        <dbReference type="Proteomes" id="UP000182761"/>
    </source>
</evidence>
<dbReference type="InterPro" id="IPR001874">
    <property type="entry name" value="DHquinase_II"/>
</dbReference>
<dbReference type="PANTHER" id="PTHR21272">
    <property type="entry name" value="CATABOLIC 3-DEHYDROQUINASE"/>
    <property type="match status" value="1"/>
</dbReference>
<name>A0A0X3AMS0_9FLAO</name>
<accession>A0A0X3AMS0</accession>
<feature type="site" description="Transition state stabilizer" evidence="8 11">
    <location>
        <position position="17"/>
    </location>
</feature>
<sequence length="142" mass="16430">MKILIINGPNLNLLGQRETQIYGCCSFDVYFKHLQKKFIDVELEYYQTNHEGSIIDKIHEKGFEYDGIVINPGAYTHYSYAIYDALKSVLAPAIEVHISDIEKREEFRKISVIKDACIHQIKGKGLPGYEEAIEYLIQMKQQ</sequence>
<dbReference type="RefSeq" id="WP_055424652.1">
    <property type="nucleotide sequence ID" value="NZ_FCOR01000001.1"/>
</dbReference>
<dbReference type="OrthoDB" id="9790793at2"/>
<keyword evidence="13" id="KW-1185">Reference proteome</keyword>
<evidence type="ECO:0000256" key="5">
    <source>
        <dbReference type="ARBA" id="ARBA00011193"/>
    </source>
</evidence>
<dbReference type="STRING" id="1586267.GCA_001418685_00246"/>
<comment type="function">
    <text evidence="2 8">Catalyzes a trans-dehydration via an enolate intermediate.</text>
</comment>
<evidence type="ECO:0000256" key="3">
    <source>
        <dbReference type="ARBA" id="ARBA00004902"/>
    </source>
</evidence>
<dbReference type="NCBIfam" id="NF003807">
    <property type="entry name" value="PRK05395.1-4"/>
    <property type="match status" value="1"/>
</dbReference>
<dbReference type="Pfam" id="PF01220">
    <property type="entry name" value="DHquinase_II"/>
    <property type="match status" value="1"/>
</dbReference>
<evidence type="ECO:0000256" key="7">
    <source>
        <dbReference type="ARBA" id="ARBA00023239"/>
    </source>
</evidence>
<keyword evidence="7 8" id="KW-0456">Lyase</keyword>
<feature type="binding site" evidence="8 10">
    <location>
        <begin position="98"/>
        <end position="99"/>
    </location>
    <ligand>
        <name>substrate</name>
    </ligand>
</feature>
<dbReference type="AlphaFoldDB" id="A0A0X3AMS0"/>
<dbReference type="CDD" id="cd00466">
    <property type="entry name" value="DHQase_II"/>
    <property type="match status" value="1"/>
</dbReference>
<evidence type="ECO:0000256" key="2">
    <source>
        <dbReference type="ARBA" id="ARBA00003924"/>
    </source>
</evidence>
<protein>
    <recommendedName>
        <fullName evidence="6 8">3-dehydroquinate dehydratase</fullName>
        <shortName evidence="8">3-dehydroquinase</shortName>
        <ecNumber evidence="6 8">4.2.1.10</ecNumber>
    </recommendedName>
    <alternativeName>
        <fullName evidence="8">Type II DHQase</fullName>
    </alternativeName>
</protein>
<dbReference type="SUPFAM" id="SSF52304">
    <property type="entry name" value="Type II 3-dehydroquinate dehydratase"/>
    <property type="match status" value="1"/>
</dbReference>
<dbReference type="GO" id="GO:0019631">
    <property type="term" value="P:quinate catabolic process"/>
    <property type="evidence" value="ECO:0007669"/>
    <property type="project" value="TreeGrafter"/>
</dbReference>
<reference evidence="12 13" key="1">
    <citation type="submission" date="2016-01" db="EMBL/GenBank/DDBJ databases">
        <authorList>
            <person name="McClelland M."/>
            <person name="Jain A."/>
            <person name="Saraogi P."/>
            <person name="Mendelson R."/>
            <person name="Westerman R."/>
            <person name="SanMiguel P."/>
            <person name="Csonka L."/>
        </authorList>
    </citation>
    <scope>NUCLEOTIDE SEQUENCE [LARGE SCALE GENOMIC DNA]</scope>
    <source>
        <strain evidence="12 13">R-53146</strain>
    </source>
</reference>